<dbReference type="InterPro" id="IPR043519">
    <property type="entry name" value="NT_sf"/>
</dbReference>
<keyword evidence="1" id="KW-0175">Coiled coil</keyword>
<keyword evidence="4" id="KW-1185">Reference proteome</keyword>
<proteinExistence type="predicted"/>
<sequence>MKDNKLIISHQLLWSKIMSIENNNSQFLQDMGVSAESVERSGIAIDVLKEIAEDYKENELTLLDEAEYIAKKIQRCNAVHSVRWRIKSVSHVIKKIVRKLNEVQLNEKYKSINVGNYKAIITDLIGVRAIYLFKSDWEEVHNHILSRWVIKEDEPVIIYHREGDVMDIYSHHLDCEQKVHFYNYRSIHYLVPATNIHSVQIYCEVQTRTIFEEGWSEIDHKVRYPDYSEDENLMSYLTIFNRLAGSADEMGSYVNELIALIKKNNELEEERSKKEKQFLEEKEKLQDNIKKLSTHEKNIDEVQEQYEKLIDVQRSEIESLKEELKSQTSENIRLNRNEKNPVVVVLGQVDKTNTKDCYEGDIEIEVIRSNKFATFTGHFNPRFETIPIVEVITTETTCPNTDISDLTIKIGVGQPHNFNVHIFNKKLGRIEEGNYKFHFKAYESKSLALN</sequence>
<gene>
    <name evidence="3" type="ORF">PROVRUST_04951</name>
</gene>
<comment type="caution">
    <text evidence="3">The sequence shown here is derived from an EMBL/GenBank/DDBJ whole genome shotgun (WGS) entry which is preliminary data.</text>
</comment>
<feature type="coiled-coil region" evidence="1">
    <location>
        <begin position="250"/>
        <end position="337"/>
    </location>
</feature>
<dbReference type="eggNOG" id="COG2357">
    <property type="taxonomic scope" value="Bacteria"/>
</dbReference>
<dbReference type="InterPro" id="IPR007685">
    <property type="entry name" value="RelA_SpoT"/>
</dbReference>
<dbReference type="PANTHER" id="PTHR41773">
    <property type="entry name" value="GTP PYROPHOSPHATASE-RELATED"/>
    <property type="match status" value="1"/>
</dbReference>
<dbReference type="CDD" id="cd05399">
    <property type="entry name" value="NT_Rel-Spo_like"/>
    <property type="match status" value="1"/>
</dbReference>
<dbReference type="Proteomes" id="UP000005512">
    <property type="component" value="Unassembled WGS sequence"/>
</dbReference>
<accession>D1NYY1</accession>
<dbReference type="Gene3D" id="3.30.460.10">
    <property type="entry name" value="Beta Polymerase, domain 2"/>
    <property type="match status" value="1"/>
</dbReference>
<name>D1NYY1_9GAMM</name>
<protein>
    <submittedName>
        <fullName evidence="3">RelA/SpoT domain protein</fullName>
    </submittedName>
</protein>
<dbReference type="PANTHER" id="PTHR41773:SF1">
    <property type="entry name" value="RELA_SPOT DOMAIN-CONTAINING PROTEIN"/>
    <property type="match status" value="1"/>
</dbReference>
<reference evidence="3" key="1">
    <citation type="submission" date="2009-12" db="EMBL/GenBank/DDBJ databases">
        <authorList>
            <person name="Weinstock G."/>
            <person name="Sodergren E."/>
            <person name="Clifton S."/>
            <person name="Fulton L."/>
            <person name="Fulton B."/>
            <person name="Courtney L."/>
            <person name="Fronick C."/>
            <person name="Harrison M."/>
            <person name="Strong C."/>
            <person name="Farmer C."/>
            <person name="Delahaunty K."/>
            <person name="Markovic C."/>
            <person name="Hall O."/>
            <person name="Minx P."/>
            <person name="Tomlinson C."/>
            <person name="Mitreva M."/>
            <person name="Nelson J."/>
            <person name="Hou S."/>
            <person name="Wollam A."/>
            <person name="Pepin K.H."/>
            <person name="Johnson M."/>
            <person name="Bhonagiri V."/>
            <person name="Nash W.E."/>
            <person name="Warren W."/>
            <person name="Chinwalla A."/>
            <person name="Mardis E.R."/>
            <person name="Wilson R.K."/>
        </authorList>
    </citation>
    <scope>NUCLEOTIDE SEQUENCE [LARGE SCALE GENOMIC DNA]</scope>
    <source>
        <strain evidence="3">DSM 4541</strain>
    </source>
</reference>
<evidence type="ECO:0000313" key="3">
    <source>
        <dbReference type="EMBL" id="EFB73679.1"/>
    </source>
</evidence>
<evidence type="ECO:0000256" key="1">
    <source>
        <dbReference type="SAM" id="Coils"/>
    </source>
</evidence>
<organism evidence="3 4">
    <name type="scientific">Providencia rustigianii DSM 4541</name>
    <dbReference type="NCBI Taxonomy" id="500637"/>
    <lineage>
        <taxon>Bacteria</taxon>
        <taxon>Pseudomonadati</taxon>
        <taxon>Pseudomonadota</taxon>
        <taxon>Gammaproteobacteria</taxon>
        <taxon>Enterobacterales</taxon>
        <taxon>Morganellaceae</taxon>
        <taxon>Providencia</taxon>
    </lineage>
</organism>
<dbReference type="STRING" id="500637.PROVRUST_04951"/>
<dbReference type="EMBL" id="ABXV02000011">
    <property type="protein sequence ID" value="EFB73679.1"/>
    <property type="molecule type" value="Genomic_DNA"/>
</dbReference>
<feature type="domain" description="RelA/SpoT" evidence="2">
    <location>
        <begin position="84"/>
        <end position="230"/>
    </location>
</feature>
<evidence type="ECO:0000313" key="4">
    <source>
        <dbReference type="Proteomes" id="UP000005512"/>
    </source>
</evidence>
<dbReference type="SUPFAM" id="SSF81301">
    <property type="entry name" value="Nucleotidyltransferase"/>
    <property type="match status" value="1"/>
</dbReference>
<dbReference type="SMART" id="SM00954">
    <property type="entry name" value="RelA_SpoT"/>
    <property type="match status" value="1"/>
</dbReference>
<dbReference type="Pfam" id="PF04607">
    <property type="entry name" value="RelA_SpoT"/>
    <property type="match status" value="1"/>
</dbReference>
<dbReference type="AlphaFoldDB" id="D1NYY1"/>
<dbReference type="GO" id="GO:0015969">
    <property type="term" value="P:guanosine tetraphosphate metabolic process"/>
    <property type="evidence" value="ECO:0007669"/>
    <property type="project" value="InterPro"/>
</dbReference>
<dbReference type="HOGENOM" id="CLU_049162_0_1_6"/>
<evidence type="ECO:0000259" key="2">
    <source>
        <dbReference type="SMART" id="SM00954"/>
    </source>
</evidence>